<evidence type="ECO:0000313" key="2">
    <source>
        <dbReference type="EMBL" id="SHK52359.1"/>
    </source>
</evidence>
<dbReference type="Proteomes" id="UP000650994">
    <property type="component" value="Unassembled WGS sequence"/>
</dbReference>
<dbReference type="OrthoDB" id="1236981at2"/>
<evidence type="ECO:0000313" key="1">
    <source>
        <dbReference type="EMBL" id="GGE94965.1"/>
    </source>
</evidence>
<reference evidence="2" key="2">
    <citation type="submission" date="2016-11" db="EMBL/GenBank/DDBJ databases">
        <authorList>
            <person name="Jaros S."/>
            <person name="Januszkiewicz K."/>
            <person name="Wedrychowicz H."/>
        </authorList>
    </citation>
    <scope>NUCLEOTIDE SEQUENCE [LARGE SCALE GENOMIC DNA]</scope>
    <source>
        <strain evidence="2">DSM 27989</strain>
    </source>
</reference>
<dbReference type="Proteomes" id="UP000184120">
    <property type="component" value="Unassembled WGS sequence"/>
</dbReference>
<dbReference type="EMBL" id="FRBH01000001">
    <property type="protein sequence ID" value="SHK52359.1"/>
    <property type="molecule type" value="Genomic_DNA"/>
</dbReference>
<reference evidence="4" key="4">
    <citation type="journal article" date="2019" name="Int. J. Syst. Evol. Microbiol.">
        <title>The Global Catalogue of Microorganisms (GCM) 10K type strain sequencing project: providing services to taxonomists for standard genome sequencing and annotation.</title>
        <authorList>
            <consortium name="The Broad Institute Genomics Platform"/>
            <consortium name="The Broad Institute Genome Sequencing Center for Infectious Disease"/>
            <person name="Wu L."/>
            <person name="Ma J."/>
        </authorList>
    </citation>
    <scope>NUCLEOTIDE SEQUENCE [LARGE SCALE GENOMIC DNA]</scope>
    <source>
        <strain evidence="4">CGMCC 1.12707</strain>
    </source>
</reference>
<accession>A0A1M6T672</accession>
<dbReference type="STRING" id="1434701.SAMN05443634_101278"/>
<name>A0A1M6T672_9FLAO</name>
<reference evidence="1" key="1">
    <citation type="journal article" date="2014" name="Int. J. Syst. Evol. Microbiol.">
        <title>Complete genome of a new Firmicutes species belonging to the dominant human colonic microbiota ('Ruminococcus bicirculans') reveals two chromosomes and a selective capacity to utilize plant glucans.</title>
        <authorList>
            <consortium name="NISC Comparative Sequencing Program"/>
            <person name="Wegmann U."/>
            <person name="Louis P."/>
            <person name="Goesmann A."/>
            <person name="Henrissat B."/>
            <person name="Duncan S.H."/>
            <person name="Flint H.J."/>
        </authorList>
    </citation>
    <scope>NUCLEOTIDE SEQUENCE</scope>
    <source>
        <strain evidence="1">CGMCC 1.12707</strain>
    </source>
</reference>
<dbReference type="EMBL" id="BMFL01000006">
    <property type="protein sequence ID" value="GGE94965.1"/>
    <property type="molecule type" value="Genomic_DNA"/>
</dbReference>
<proteinExistence type="predicted"/>
<organism evidence="2 3">
    <name type="scientific">Chishuiella changwenlii</name>
    <dbReference type="NCBI Taxonomy" id="1434701"/>
    <lineage>
        <taxon>Bacteria</taxon>
        <taxon>Pseudomonadati</taxon>
        <taxon>Bacteroidota</taxon>
        <taxon>Flavobacteriia</taxon>
        <taxon>Flavobacteriales</taxon>
        <taxon>Weeksellaceae</taxon>
        <taxon>Chishuiella</taxon>
    </lineage>
</organism>
<reference evidence="3" key="3">
    <citation type="submission" date="2016-11" db="EMBL/GenBank/DDBJ databases">
        <authorList>
            <person name="Varghese N."/>
            <person name="Submissions S."/>
        </authorList>
    </citation>
    <scope>NUCLEOTIDE SEQUENCE [LARGE SCALE GENOMIC DNA]</scope>
    <source>
        <strain evidence="3">DSM 27989</strain>
    </source>
</reference>
<keyword evidence="4" id="KW-1185">Reference proteome</keyword>
<protein>
    <submittedName>
        <fullName evidence="2">Uncharacterized protein</fullName>
    </submittedName>
</protein>
<evidence type="ECO:0000313" key="4">
    <source>
        <dbReference type="Proteomes" id="UP000650994"/>
    </source>
</evidence>
<sequence>MNGSIKKYIYSIFTLLVFGLVYGQTFNPGTIAVERANTCYNGSVAVNNLVAGTAAGGLGVTTAYAWELSSDNGATWRNFTNESAGEVLVDFLIDGGNKITINGLKKTILVRRQFSRSTLLGGVTNLDYSPAVTVQVQQQNIISFPDGRNSFAIQQGTNFTLPTATGSLPSTFQITDRAGNIVSGVISNLPKGEYYFTYKATTTSTGGTLAGCESFATLQLIVYDLNNCNLTKQRRYATNQHGWASGLSAVNNAGNAVNGDRSQYATLAGGVVLLGIGTVGIDLYFTKPDGTLYTGEELRNKKVTIKLGEQYSVLKLIGGISVVGRNAASLAAINTSSNTLNSGNTFSVKGGLLDLLKGDNVFEYSFIPAASNGASVPYNGVRIILSSLLGVADQATVFHAYIEDEVEINPGTNSCANNNPITVNPPVAYPATQNGVNVVNSPITLNQFVEDVNWGNTTAGLNLATALSTVNYPYYAVDNDYNSFAVFNTTAGVLNQQFLNVRFRQNARPGDQVQITLGTENASILTLGLLNLSSYRIKYYLGDTQVGTQTLDQFKLLDLGLLRLTQGQKIVISSPISIPFDKVQIEQFNTVNVNLGNQFYVYDVRINPQMLFEGQTDPKQITTVCAADYLAIQTMDYCTTYDVSFAEVTEFGEQLRNEQGQPIVDSQGNPILSIVSVNDIPNSQLKFSHYGSNMAYYEIDRMYNEYQGRLVIKIQTKRQGCNYGDAQYLRVNLINCNDAVVNPIIKTGVKSFK</sequence>
<gene>
    <name evidence="1" type="ORF">GCM10010984_10660</name>
    <name evidence="2" type="ORF">SAMN05443634_101278</name>
</gene>
<reference evidence="1" key="5">
    <citation type="submission" date="2024-05" db="EMBL/GenBank/DDBJ databases">
        <authorList>
            <person name="Sun Q."/>
            <person name="Zhou Y."/>
        </authorList>
    </citation>
    <scope>NUCLEOTIDE SEQUENCE</scope>
    <source>
        <strain evidence="1">CGMCC 1.12707</strain>
    </source>
</reference>
<dbReference type="AlphaFoldDB" id="A0A1M6T672"/>
<evidence type="ECO:0000313" key="3">
    <source>
        <dbReference type="Proteomes" id="UP000184120"/>
    </source>
</evidence>
<dbReference type="RefSeq" id="WP_072929130.1">
    <property type="nucleotide sequence ID" value="NZ_BMFL01000006.1"/>
</dbReference>